<evidence type="ECO:0000256" key="2">
    <source>
        <dbReference type="ARBA" id="ARBA00022527"/>
    </source>
</evidence>
<gene>
    <name evidence="14" type="primary">LOC104606320</name>
</gene>
<dbReference type="Pfam" id="PF08488">
    <property type="entry name" value="WAK"/>
    <property type="match status" value="1"/>
</dbReference>
<reference evidence="14" key="1">
    <citation type="submission" date="2025-08" db="UniProtKB">
        <authorList>
            <consortium name="RefSeq"/>
        </authorList>
    </citation>
    <scope>IDENTIFICATION</scope>
</reference>
<evidence type="ECO:0000256" key="8">
    <source>
        <dbReference type="ARBA" id="ARBA00022840"/>
    </source>
</evidence>
<evidence type="ECO:0000256" key="12">
    <source>
        <dbReference type="ARBA" id="ARBA00023180"/>
    </source>
</evidence>
<evidence type="ECO:0000256" key="5">
    <source>
        <dbReference type="ARBA" id="ARBA00022729"/>
    </source>
</evidence>
<dbReference type="GO" id="GO:0005886">
    <property type="term" value="C:plasma membrane"/>
    <property type="evidence" value="ECO:0000318"/>
    <property type="project" value="GO_Central"/>
</dbReference>
<evidence type="ECO:0000256" key="10">
    <source>
        <dbReference type="ARBA" id="ARBA00023136"/>
    </source>
</evidence>
<dbReference type="InterPro" id="IPR013695">
    <property type="entry name" value="WAK"/>
</dbReference>
<dbReference type="STRING" id="4432.A0A1U8B2B9"/>
<keyword evidence="4" id="KW-0812">Transmembrane</keyword>
<dbReference type="GO" id="GO:0005524">
    <property type="term" value="F:ATP binding"/>
    <property type="evidence" value="ECO:0007669"/>
    <property type="project" value="UniProtKB-KW"/>
</dbReference>
<dbReference type="GO" id="GO:0030247">
    <property type="term" value="F:polysaccharide binding"/>
    <property type="evidence" value="ECO:0007669"/>
    <property type="project" value="InterPro"/>
</dbReference>
<keyword evidence="11" id="KW-1015">Disulfide bond</keyword>
<dbReference type="GO" id="GO:0004674">
    <property type="term" value="F:protein serine/threonine kinase activity"/>
    <property type="evidence" value="ECO:0007669"/>
    <property type="project" value="UniProtKB-KW"/>
</dbReference>
<keyword evidence="12" id="KW-0325">Glycoprotein</keyword>
<evidence type="ECO:0000313" key="13">
    <source>
        <dbReference type="Proteomes" id="UP000189703"/>
    </source>
</evidence>
<dbReference type="SMART" id="SM00220">
    <property type="entry name" value="S_TKc"/>
    <property type="match status" value="1"/>
</dbReference>
<keyword evidence="6" id="KW-0547">Nucleotide-binding</keyword>
<proteinExistence type="predicted"/>
<dbReference type="SUPFAM" id="SSF56112">
    <property type="entry name" value="Protein kinase-like (PK-like)"/>
    <property type="match status" value="1"/>
</dbReference>
<dbReference type="eggNOG" id="ENOG502RMXX">
    <property type="taxonomic scope" value="Eukaryota"/>
</dbReference>
<dbReference type="PROSITE" id="PS50011">
    <property type="entry name" value="PROTEIN_KINASE_DOM"/>
    <property type="match status" value="1"/>
</dbReference>
<evidence type="ECO:0000256" key="7">
    <source>
        <dbReference type="ARBA" id="ARBA00022777"/>
    </source>
</evidence>
<dbReference type="InterPro" id="IPR011009">
    <property type="entry name" value="Kinase-like_dom_sf"/>
</dbReference>
<dbReference type="GO" id="GO:0007166">
    <property type="term" value="P:cell surface receptor signaling pathway"/>
    <property type="evidence" value="ECO:0000318"/>
    <property type="project" value="GO_Central"/>
</dbReference>
<keyword evidence="8" id="KW-0067">ATP-binding</keyword>
<dbReference type="Gene3D" id="3.30.200.20">
    <property type="entry name" value="Phosphorylase Kinase, domain 1"/>
    <property type="match status" value="1"/>
</dbReference>
<organism evidence="13 14">
    <name type="scientific">Nelumbo nucifera</name>
    <name type="common">Sacred lotus</name>
    <dbReference type="NCBI Taxonomy" id="4432"/>
    <lineage>
        <taxon>Eukaryota</taxon>
        <taxon>Viridiplantae</taxon>
        <taxon>Streptophyta</taxon>
        <taxon>Embryophyta</taxon>
        <taxon>Tracheophyta</taxon>
        <taxon>Spermatophyta</taxon>
        <taxon>Magnoliopsida</taxon>
        <taxon>Proteales</taxon>
        <taxon>Nelumbonaceae</taxon>
        <taxon>Nelumbo</taxon>
    </lineage>
</organism>
<evidence type="ECO:0000256" key="4">
    <source>
        <dbReference type="ARBA" id="ARBA00022692"/>
    </source>
</evidence>
<keyword evidence="10" id="KW-0472">Membrane</keyword>
<dbReference type="RefSeq" id="XP_010269758.1">
    <property type="nucleotide sequence ID" value="XM_010271456.1"/>
</dbReference>
<dbReference type="FunFam" id="1.10.510.10:FF:000084">
    <property type="entry name" value="Wall-associated receptor kinase 2"/>
    <property type="match status" value="1"/>
</dbReference>
<dbReference type="InterPro" id="IPR025287">
    <property type="entry name" value="WAK_GUB"/>
</dbReference>
<evidence type="ECO:0000313" key="14">
    <source>
        <dbReference type="RefSeq" id="XP_010269758.1"/>
    </source>
</evidence>
<dbReference type="GeneID" id="104606320"/>
<dbReference type="Proteomes" id="UP000189703">
    <property type="component" value="Unplaced"/>
</dbReference>
<evidence type="ECO:0000256" key="6">
    <source>
        <dbReference type="ARBA" id="ARBA00022741"/>
    </source>
</evidence>
<evidence type="ECO:0000256" key="11">
    <source>
        <dbReference type="ARBA" id="ARBA00023157"/>
    </source>
</evidence>
<keyword evidence="9" id="KW-1133">Transmembrane helix</keyword>
<sequence length="690" mass="77394">MALRLVLWFFFSSLTILLLWLTEAPAVEATPLAKPGCQDRCGDVSIPFPFGIGDRCSKRKQFEITCDRSSSHPTPFLSLSTGRFQVLNISMNGELRINVPTFSSPNETEVHGRISLEGSPFFFSQSGNVFVAVGCNNRAFVHNHHDNSTVGCISTCSGRDVKKKGCCGISCCQTPIPWSLQTVDVTITSAGICNEILGCKSAFVVDQQWFVVNLPNPYDVRNMTEVPVVLDWWSDCGPNSYPISLSSLRNTCICKYPFEGNPYLPHGCQGCKVGHRCEKGKGYLVKAISLGVGLGFGLLLMFIFSFWLYKALKRREIKKVKKNFFKRNGGLLLQQQMSSQDCAPEKINVFTAEELEKATDNYNKNRILGQGGQGTVYKGMLSDGRIVAIKKSKKVDDDQSEQFINEFVILSQINHRNVVRLLGCCLETEVPMLVYEFISGGNLFNYIHDRDDGLSFSWDNRLRIAIEVAGALAYLHSAASVPIYHRDIKSSNILLDDKLRAKLSDFGTSRSIVTDQTHLTTMVKGTFGYLDPEYFRSSHYTDKSDVYSFGVVLIELLTGEKAVSSTRPLEEKNLAVYFMSSLEENNLFEVLDNEVVKDSAKEELCMVANLAKKCLNLNGKKRPTMREVVVELEGLRLRKQNSLVQQDDREVGYFPNESSSLWDTYSTSSENRDLDQYSITWPRNNAFATI</sequence>
<name>A0A1U8B2B9_NELNU</name>
<keyword evidence="13" id="KW-1185">Reference proteome</keyword>
<dbReference type="OMA" id="CESTCNG"/>
<protein>
    <submittedName>
        <fullName evidence="14">Wall-associated receptor kinase-like 8</fullName>
    </submittedName>
</protein>
<keyword evidence="3" id="KW-0808">Transferase</keyword>
<comment type="subcellular location">
    <subcellularLocation>
        <location evidence="1">Membrane</location>
        <topology evidence="1">Single-pass type I membrane protein</topology>
    </subcellularLocation>
</comment>
<dbReference type="Gene3D" id="1.10.510.10">
    <property type="entry name" value="Transferase(Phosphotransferase) domain 1"/>
    <property type="match status" value="1"/>
</dbReference>
<dbReference type="Pfam" id="PF00069">
    <property type="entry name" value="Pkinase"/>
    <property type="match status" value="1"/>
</dbReference>
<dbReference type="PROSITE" id="PS00108">
    <property type="entry name" value="PROTEIN_KINASE_ST"/>
    <property type="match status" value="1"/>
</dbReference>
<dbReference type="FunFam" id="3.30.200.20:FF:000043">
    <property type="entry name" value="Wall-associated receptor kinase 2"/>
    <property type="match status" value="1"/>
</dbReference>
<dbReference type="InterPro" id="IPR000719">
    <property type="entry name" value="Prot_kinase_dom"/>
</dbReference>
<keyword evidence="7" id="KW-0418">Kinase</keyword>
<dbReference type="Pfam" id="PF13947">
    <property type="entry name" value="GUB_WAK_bind"/>
    <property type="match status" value="1"/>
</dbReference>
<evidence type="ECO:0000256" key="3">
    <source>
        <dbReference type="ARBA" id="ARBA00022679"/>
    </source>
</evidence>
<evidence type="ECO:0000256" key="1">
    <source>
        <dbReference type="ARBA" id="ARBA00004479"/>
    </source>
</evidence>
<dbReference type="OrthoDB" id="4062651at2759"/>
<keyword evidence="2" id="KW-0723">Serine/threonine-protein kinase</keyword>
<evidence type="ECO:0000256" key="9">
    <source>
        <dbReference type="ARBA" id="ARBA00022989"/>
    </source>
</evidence>
<accession>A0A1U8B2B9</accession>
<dbReference type="InterPro" id="IPR008271">
    <property type="entry name" value="Ser/Thr_kinase_AS"/>
</dbReference>
<dbReference type="PANTHER" id="PTHR27005">
    <property type="entry name" value="WALL-ASSOCIATED RECEPTOR KINASE-LIKE 21"/>
    <property type="match status" value="1"/>
</dbReference>
<keyword evidence="5" id="KW-0732">Signal</keyword>
<dbReference type="PANTHER" id="PTHR27005:SF515">
    <property type="entry name" value="WALL-ASSOCIATED RECEPTOR KINASE-LIKE 10-RELATED"/>
    <property type="match status" value="1"/>
</dbReference>
<dbReference type="InterPro" id="IPR045274">
    <property type="entry name" value="WAK-like"/>
</dbReference>
<dbReference type="KEGG" id="nnu:104606320"/>
<dbReference type="AlphaFoldDB" id="A0A1U8B2B9"/>
<dbReference type="CDD" id="cd14066">
    <property type="entry name" value="STKc_IRAK"/>
    <property type="match status" value="1"/>
</dbReference>